<accession>A0AAD5E2Z7</accession>
<sequence length="204" mass="23478">MEATVVISGQSTRDDLLNTVADLHARIAAMENNRNSAAMDWSEHQDDECIQARLPDTEFTPYAKFLEALPSMQKDFFRSPLPDMDRRRFLADCPRNLLRNYQPPPVNSVNMGSLSRKFDTQMADVQYRLSGLTRPLDYFLHRALQQVSTPQDDIIDFVNAMHELIMDTASQITQTRIDNLYRGAGMQGQAPRLTRGYWGRCFYH</sequence>
<gene>
    <name evidence="1" type="ORF">K450DRAFT_260183</name>
</gene>
<name>A0AAD5E2Z7_UMBRA</name>
<protein>
    <submittedName>
        <fullName evidence="1">Uncharacterized protein</fullName>
    </submittedName>
</protein>
<dbReference type="AlphaFoldDB" id="A0AAD5E2Z7"/>
<reference evidence="1" key="1">
    <citation type="submission" date="2021-06" db="EMBL/GenBank/DDBJ databases">
        <authorList>
            <consortium name="DOE Joint Genome Institute"/>
            <person name="Mondo S.J."/>
            <person name="Amses K.R."/>
            <person name="Simmons D.R."/>
            <person name="Longcore J.E."/>
            <person name="Seto K."/>
            <person name="Alves G.H."/>
            <person name="Bonds A.E."/>
            <person name="Quandt C.A."/>
            <person name="Davis W.J."/>
            <person name="Chang Y."/>
            <person name="Letcher P.M."/>
            <person name="Powell M.J."/>
            <person name="Kuo A."/>
            <person name="Labutti K."/>
            <person name="Pangilinan J."/>
            <person name="Andreopoulos W."/>
            <person name="Tritt A."/>
            <person name="Riley R."/>
            <person name="Hundley H."/>
            <person name="Johnson J."/>
            <person name="Lipzen A."/>
            <person name="Barry K."/>
            <person name="Berbee M.L."/>
            <person name="Buchler N.E."/>
            <person name="Grigoriev I.V."/>
            <person name="Spatafora J.W."/>
            <person name="Stajich J.E."/>
            <person name="James T.Y."/>
        </authorList>
    </citation>
    <scope>NUCLEOTIDE SEQUENCE</scope>
    <source>
        <strain evidence="1">AG</strain>
    </source>
</reference>
<reference evidence="1" key="2">
    <citation type="journal article" date="2022" name="Proc. Natl. Acad. Sci. U.S.A.">
        <title>Diploid-dominant life cycles characterize the early evolution of Fungi.</title>
        <authorList>
            <person name="Amses K.R."/>
            <person name="Simmons D.R."/>
            <person name="Longcore J.E."/>
            <person name="Mondo S.J."/>
            <person name="Seto K."/>
            <person name="Jeronimo G.H."/>
            <person name="Bonds A.E."/>
            <person name="Quandt C.A."/>
            <person name="Davis W.J."/>
            <person name="Chang Y."/>
            <person name="Federici B.A."/>
            <person name="Kuo A."/>
            <person name="LaButti K."/>
            <person name="Pangilinan J."/>
            <person name="Andreopoulos W."/>
            <person name="Tritt A."/>
            <person name="Riley R."/>
            <person name="Hundley H."/>
            <person name="Johnson J."/>
            <person name="Lipzen A."/>
            <person name="Barry K."/>
            <person name="Lang B.F."/>
            <person name="Cuomo C.A."/>
            <person name="Buchler N.E."/>
            <person name="Grigoriev I.V."/>
            <person name="Spatafora J.W."/>
            <person name="Stajich J.E."/>
            <person name="James T.Y."/>
        </authorList>
    </citation>
    <scope>NUCLEOTIDE SEQUENCE</scope>
    <source>
        <strain evidence="1">AG</strain>
    </source>
</reference>
<dbReference type="RefSeq" id="XP_051440731.1">
    <property type="nucleotide sequence ID" value="XM_051592122.1"/>
</dbReference>
<proteinExistence type="predicted"/>
<dbReference type="Proteomes" id="UP001206595">
    <property type="component" value="Unassembled WGS sequence"/>
</dbReference>
<evidence type="ECO:0000313" key="2">
    <source>
        <dbReference type="Proteomes" id="UP001206595"/>
    </source>
</evidence>
<keyword evidence="2" id="KW-1185">Reference proteome</keyword>
<dbReference type="GeneID" id="75917465"/>
<organism evidence="1 2">
    <name type="scientific">Umbelopsis ramanniana AG</name>
    <dbReference type="NCBI Taxonomy" id="1314678"/>
    <lineage>
        <taxon>Eukaryota</taxon>
        <taxon>Fungi</taxon>
        <taxon>Fungi incertae sedis</taxon>
        <taxon>Mucoromycota</taxon>
        <taxon>Mucoromycotina</taxon>
        <taxon>Umbelopsidomycetes</taxon>
        <taxon>Umbelopsidales</taxon>
        <taxon>Umbelopsidaceae</taxon>
        <taxon>Umbelopsis</taxon>
    </lineage>
</organism>
<evidence type="ECO:0000313" key="1">
    <source>
        <dbReference type="EMBL" id="KAI8575727.1"/>
    </source>
</evidence>
<dbReference type="EMBL" id="MU620971">
    <property type="protein sequence ID" value="KAI8575727.1"/>
    <property type="molecule type" value="Genomic_DNA"/>
</dbReference>
<comment type="caution">
    <text evidence="1">The sequence shown here is derived from an EMBL/GenBank/DDBJ whole genome shotgun (WGS) entry which is preliminary data.</text>
</comment>